<keyword evidence="5 11" id="KW-0479">Metal-binding</keyword>
<evidence type="ECO:0000256" key="5">
    <source>
        <dbReference type="ARBA" id="ARBA00022723"/>
    </source>
</evidence>
<sequence>MEAEAEASGRWWTWNAAAVAAVVGACLLLLMHVAARVADALWWRPRRLEAHFARQGVRGPPYRFLLGCVTEMVALMAEAAAKPMSPPDSHDALPRVLAFYHYWRKIYGPMFLIWFGPTPRLTVADPELVREVLLTHADAFDRYEAHPVVRKLEGHGLISLHDDKWALHRRVLTPAFYPDNLNRLAPHVGRSVAALAERWRTMASAAPGGEVELDVAEWYQAVAEEAIARATFGGSYDSGRVVFRMQARLMAFASEAFRKVFVPGYRFLPTKKNRLQWSLDREIRRGLVTLIGNRSLEAAHQDDDDAAELNDKGSNDGFRDLLGFMINANDKKTKKTAPAIPVEDMLEECKTFFFAGKQTTTNLLTWATVLLAMHPDWQERARQEVLAVCGADELPSKEHLPKLKTLGMILNETLRLYPPAVATIRRAMRDVTLGGVSVPRGTELLIPIMAMHHDAALWGPDATQFNPARFARGGASKAASHPLAFIPFGLGPRMCIGQNLALLEAKLTLAVVLQRFQLARSPSYVHAPTVLMLLYPQYGAPVIFRPVQVSSRLSTSDDGASTTGTMGPRPS</sequence>
<evidence type="ECO:0000256" key="12">
    <source>
        <dbReference type="RuleBase" id="RU000461"/>
    </source>
</evidence>
<evidence type="ECO:0000256" key="7">
    <source>
        <dbReference type="ARBA" id="ARBA00023002"/>
    </source>
</evidence>
<dbReference type="GO" id="GO:0016020">
    <property type="term" value="C:membrane"/>
    <property type="evidence" value="ECO:0007669"/>
    <property type="project" value="UniProtKB-SubCell"/>
</dbReference>
<dbReference type="GO" id="GO:0005506">
    <property type="term" value="F:iron ion binding"/>
    <property type="evidence" value="ECO:0007669"/>
    <property type="project" value="InterPro"/>
</dbReference>
<comment type="cofactor">
    <cofactor evidence="11">
        <name>heme</name>
        <dbReference type="ChEBI" id="CHEBI:30413"/>
    </cofactor>
</comment>
<dbReference type="PRINTS" id="PR00385">
    <property type="entry name" value="P450"/>
</dbReference>
<evidence type="ECO:0000256" key="11">
    <source>
        <dbReference type="PIRSR" id="PIRSR602401-1"/>
    </source>
</evidence>
<feature type="binding site" description="axial binding residue" evidence="11">
    <location>
        <position position="495"/>
    </location>
    <ligand>
        <name>heme</name>
        <dbReference type="ChEBI" id="CHEBI:30413"/>
    </ligand>
    <ligandPart>
        <name>Fe</name>
        <dbReference type="ChEBI" id="CHEBI:18248"/>
    </ligandPart>
</feature>
<proteinExistence type="inferred from homology"/>
<keyword evidence="3 11" id="KW-0349">Heme</keyword>
<keyword evidence="6 13" id="KW-1133">Transmembrane helix</keyword>
<keyword evidence="10 13" id="KW-0472">Membrane</keyword>
<evidence type="ECO:0000256" key="1">
    <source>
        <dbReference type="ARBA" id="ARBA00004167"/>
    </source>
</evidence>
<name>A0A811SA49_9POAL</name>
<dbReference type="PANTHER" id="PTHR24282">
    <property type="entry name" value="CYTOCHROME P450 FAMILY MEMBER"/>
    <property type="match status" value="1"/>
</dbReference>
<evidence type="ECO:0000256" key="2">
    <source>
        <dbReference type="ARBA" id="ARBA00010617"/>
    </source>
</evidence>
<dbReference type="PRINTS" id="PR00463">
    <property type="entry name" value="EP450I"/>
</dbReference>
<comment type="caution">
    <text evidence="14">The sequence shown here is derived from an EMBL/GenBank/DDBJ whole genome shotgun (WGS) entry which is preliminary data.</text>
</comment>
<dbReference type="Pfam" id="PF00067">
    <property type="entry name" value="p450"/>
    <property type="match status" value="1"/>
</dbReference>
<gene>
    <name evidence="14" type="ORF">NCGR_LOCUS63192</name>
</gene>
<protein>
    <recommendedName>
        <fullName evidence="16">Cytochrome P450</fullName>
    </recommendedName>
</protein>
<evidence type="ECO:0000256" key="9">
    <source>
        <dbReference type="ARBA" id="ARBA00023033"/>
    </source>
</evidence>
<dbReference type="InterPro" id="IPR002401">
    <property type="entry name" value="Cyt_P450_E_grp-I"/>
</dbReference>
<dbReference type="InterPro" id="IPR036396">
    <property type="entry name" value="Cyt_P450_sf"/>
</dbReference>
<dbReference type="InterPro" id="IPR001128">
    <property type="entry name" value="Cyt_P450"/>
</dbReference>
<reference evidence="14" key="1">
    <citation type="submission" date="2020-10" db="EMBL/GenBank/DDBJ databases">
        <authorList>
            <person name="Han B."/>
            <person name="Lu T."/>
            <person name="Zhao Q."/>
            <person name="Huang X."/>
            <person name="Zhao Y."/>
        </authorList>
    </citation>
    <scope>NUCLEOTIDE SEQUENCE</scope>
</reference>
<dbReference type="GO" id="GO:0020037">
    <property type="term" value="F:heme binding"/>
    <property type="evidence" value="ECO:0007669"/>
    <property type="project" value="InterPro"/>
</dbReference>
<dbReference type="GO" id="GO:0010268">
    <property type="term" value="P:brassinosteroid homeostasis"/>
    <property type="evidence" value="ECO:0007669"/>
    <property type="project" value="TreeGrafter"/>
</dbReference>
<evidence type="ECO:0000256" key="6">
    <source>
        <dbReference type="ARBA" id="ARBA00022989"/>
    </source>
</evidence>
<evidence type="ECO:0000313" key="15">
    <source>
        <dbReference type="Proteomes" id="UP000604825"/>
    </source>
</evidence>
<comment type="similarity">
    <text evidence="2 12">Belongs to the cytochrome P450 family.</text>
</comment>
<feature type="transmembrane region" description="Helical" evidence="13">
    <location>
        <begin position="12"/>
        <end position="38"/>
    </location>
</feature>
<keyword evidence="8 11" id="KW-0408">Iron</keyword>
<dbReference type="InterPro" id="IPR017972">
    <property type="entry name" value="Cyt_P450_CS"/>
</dbReference>
<accession>A0A811SA49</accession>
<dbReference type="InterPro" id="IPR050665">
    <property type="entry name" value="Cytochrome_P450_Monooxygen"/>
</dbReference>
<dbReference type="GO" id="GO:0016705">
    <property type="term" value="F:oxidoreductase activity, acting on paired donors, with incorporation or reduction of molecular oxygen"/>
    <property type="evidence" value="ECO:0007669"/>
    <property type="project" value="InterPro"/>
</dbReference>
<dbReference type="SUPFAM" id="SSF48264">
    <property type="entry name" value="Cytochrome P450"/>
    <property type="match status" value="1"/>
</dbReference>
<dbReference type="GO" id="GO:0016131">
    <property type="term" value="P:brassinosteroid metabolic process"/>
    <property type="evidence" value="ECO:0007669"/>
    <property type="project" value="TreeGrafter"/>
</dbReference>
<keyword evidence="9 12" id="KW-0503">Monooxygenase</keyword>
<dbReference type="CDD" id="cd20639">
    <property type="entry name" value="CYP734"/>
    <property type="match status" value="1"/>
</dbReference>
<evidence type="ECO:0000256" key="3">
    <source>
        <dbReference type="ARBA" id="ARBA00022617"/>
    </source>
</evidence>
<dbReference type="AlphaFoldDB" id="A0A811SA49"/>
<dbReference type="GO" id="GO:0004497">
    <property type="term" value="F:monooxygenase activity"/>
    <property type="evidence" value="ECO:0007669"/>
    <property type="project" value="UniProtKB-KW"/>
</dbReference>
<evidence type="ECO:0008006" key="16">
    <source>
        <dbReference type="Google" id="ProtNLM"/>
    </source>
</evidence>
<keyword evidence="7 12" id="KW-0560">Oxidoreductase</keyword>
<evidence type="ECO:0000256" key="13">
    <source>
        <dbReference type="SAM" id="Phobius"/>
    </source>
</evidence>
<dbReference type="EMBL" id="CAJGYO010000019">
    <property type="protein sequence ID" value="CAD6339094.1"/>
    <property type="molecule type" value="Genomic_DNA"/>
</dbReference>
<evidence type="ECO:0000256" key="10">
    <source>
        <dbReference type="ARBA" id="ARBA00023136"/>
    </source>
</evidence>
<keyword evidence="15" id="KW-1185">Reference proteome</keyword>
<dbReference type="OrthoDB" id="1470350at2759"/>
<dbReference type="Gene3D" id="1.10.630.10">
    <property type="entry name" value="Cytochrome P450"/>
    <property type="match status" value="1"/>
</dbReference>
<comment type="subcellular location">
    <subcellularLocation>
        <location evidence="1">Membrane</location>
        <topology evidence="1">Single-pass membrane protein</topology>
    </subcellularLocation>
</comment>
<organism evidence="14 15">
    <name type="scientific">Miscanthus lutarioriparius</name>
    <dbReference type="NCBI Taxonomy" id="422564"/>
    <lineage>
        <taxon>Eukaryota</taxon>
        <taxon>Viridiplantae</taxon>
        <taxon>Streptophyta</taxon>
        <taxon>Embryophyta</taxon>
        <taxon>Tracheophyta</taxon>
        <taxon>Spermatophyta</taxon>
        <taxon>Magnoliopsida</taxon>
        <taxon>Liliopsida</taxon>
        <taxon>Poales</taxon>
        <taxon>Poaceae</taxon>
        <taxon>PACMAD clade</taxon>
        <taxon>Panicoideae</taxon>
        <taxon>Andropogonodae</taxon>
        <taxon>Andropogoneae</taxon>
        <taxon>Saccharinae</taxon>
        <taxon>Miscanthus</taxon>
    </lineage>
</organism>
<keyword evidence="4 13" id="KW-0812">Transmembrane</keyword>
<evidence type="ECO:0000256" key="4">
    <source>
        <dbReference type="ARBA" id="ARBA00022692"/>
    </source>
</evidence>
<dbReference type="PANTHER" id="PTHR24282:SF43">
    <property type="entry name" value="CYTOCHROME P450 734A4"/>
    <property type="match status" value="1"/>
</dbReference>
<dbReference type="FunFam" id="1.10.630.10:FF:000029">
    <property type="entry name" value="Cytochrome P450 734A1"/>
    <property type="match status" value="1"/>
</dbReference>
<dbReference type="PROSITE" id="PS00086">
    <property type="entry name" value="CYTOCHROME_P450"/>
    <property type="match status" value="1"/>
</dbReference>
<evidence type="ECO:0000313" key="14">
    <source>
        <dbReference type="EMBL" id="CAD6339094.1"/>
    </source>
</evidence>
<dbReference type="Proteomes" id="UP000604825">
    <property type="component" value="Unassembled WGS sequence"/>
</dbReference>
<evidence type="ECO:0000256" key="8">
    <source>
        <dbReference type="ARBA" id="ARBA00023004"/>
    </source>
</evidence>